<feature type="compositionally biased region" description="Basic and acidic residues" evidence="1">
    <location>
        <begin position="8"/>
        <end position="18"/>
    </location>
</feature>
<sequence>MGTTSSTKLRDVTDDRTTDTGWYGVTETMPEQQVLRGIVTVRSPMNSAGALTLESLDGRRTFQVVDHATPEIQAVLSRVERATKISVKLVKLTARGDLWRAVGVQPDSTRP</sequence>
<keyword evidence="4" id="KW-1185">Reference proteome</keyword>
<name>A0A544QMU1_9EURY</name>
<dbReference type="Proteomes" id="UP000315385">
    <property type="component" value="Unassembled WGS sequence"/>
</dbReference>
<gene>
    <name evidence="3" type="ORF">EWF95_06970</name>
</gene>
<dbReference type="InterPro" id="IPR058312">
    <property type="entry name" value="DUF7999"/>
</dbReference>
<reference evidence="3 4" key="1">
    <citation type="submission" date="2019-02" db="EMBL/GenBank/DDBJ databases">
        <title>Halonotius sp. a new haloqrchaeon isolated from saline water.</title>
        <authorList>
            <person name="Duran-Viseras A."/>
            <person name="Sanchez-Porro C."/>
            <person name="Ventosa A."/>
        </authorList>
    </citation>
    <scope>NUCLEOTIDE SEQUENCE [LARGE SCALE GENOMIC DNA]</scope>
    <source>
        <strain evidence="3 4">F9-27</strain>
    </source>
</reference>
<feature type="domain" description="DUF7999" evidence="2">
    <location>
        <begin position="37"/>
        <end position="109"/>
    </location>
</feature>
<accession>A0A544QMU1</accession>
<evidence type="ECO:0000259" key="2">
    <source>
        <dbReference type="Pfam" id="PF26006"/>
    </source>
</evidence>
<proteinExistence type="predicted"/>
<evidence type="ECO:0000256" key="1">
    <source>
        <dbReference type="SAM" id="MobiDB-lite"/>
    </source>
</evidence>
<organism evidence="3 4">
    <name type="scientific">Halonotius roseus</name>
    <dbReference type="NCBI Taxonomy" id="2511997"/>
    <lineage>
        <taxon>Archaea</taxon>
        <taxon>Methanobacteriati</taxon>
        <taxon>Methanobacteriota</taxon>
        <taxon>Stenosarchaea group</taxon>
        <taxon>Halobacteria</taxon>
        <taxon>Halobacteriales</taxon>
        <taxon>Haloferacaceae</taxon>
        <taxon>Halonotius</taxon>
    </lineage>
</organism>
<protein>
    <recommendedName>
        <fullName evidence="2">DUF7999 domain-containing protein</fullName>
    </recommendedName>
</protein>
<dbReference type="EMBL" id="SESI01000002">
    <property type="protein sequence ID" value="TQQ80232.1"/>
    <property type="molecule type" value="Genomic_DNA"/>
</dbReference>
<comment type="caution">
    <text evidence="3">The sequence shown here is derived from an EMBL/GenBank/DDBJ whole genome shotgun (WGS) entry which is preliminary data.</text>
</comment>
<evidence type="ECO:0000313" key="3">
    <source>
        <dbReference type="EMBL" id="TQQ80232.1"/>
    </source>
</evidence>
<dbReference type="AlphaFoldDB" id="A0A544QMU1"/>
<dbReference type="Pfam" id="PF26006">
    <property type="entry name" value="DUF7999"/>
    <property type="match status" value="1"/>
</dbReference>
<feature type="region of interest" description="Disordered" evidence="1">
    <location>
        <begin position="1"/>
        <end position="23"/>
    </location>
</feature>
<evidence type="ECO:0000313" key="4">
    <source>
        <dbReference type="Proteomes" id="UP000315385"/>
    </source>
</evidence>